<dbReference type="InterPro" id="IPR026042">
    <property type="entry name" value="YjbJ"/>
</dbReference>
<dbReference type="Gene3D" id="1.10.1470.10">
    <property type="entry name" value="YjbJ"/>
    <property type="match status" value="1"/>
</dbReference>
<dbReference type="PIRSF" id="PIRSF039008">
    <property type="entry name" value="YjbJ"/>
    <property type="match status" value="1"/>
</dbReference>
<proteinExistence type="inferred from homology"/>
<dbReference type="Pfam" id="PF05532">
    <property type="entry name" value="CsbD"/>
    <property type="match status" value="1"/>
</dbReference>
<dbReference type="InterPro" id="IPR050423">
    <property type="entry name" value="UPF0337_stress_rsp"/>
</dbReference>
<evidence type="ECO:0000256" key="1">
    <source>
        <dbReference type="ARBA" id="ARBA00009129"/>
    </source>
</evidence>
<evidence type="ECO:0000259" key="2">
    <source>
        <dbReference type="Pfam" id="PF05532"/>
    </source>
</evidence>
<organism evidence="3 4">
    <name type="scientific">Albimonas donghaensis</name>
    <dbReference type="NCBI Taxonomy" id="356660"/>
    <lineage>
        <taxon>Bacteria</taxon>
        <taxon>Pseudomonadati</taxon>
        <taxon>Pseudomonadota</taxon>
        <taxon>Alphaproteobacteria</taxon>
        <taxon>Rhodobacterales</taxon>
        <taxon>Paracoccaceae</taxon>
        <taxon>Albimonas</taxon>
    </lineage>
</organism>
<feature type="domain" description="CsbD-like" evidence="2">
    <location>
        <begin position="4"/>
        <end position="56"/>
    </location>
</feature>
<dbReference type="PANTHER" id="PTHR34977">
    <property type="entry name" value="UPF0337 PROTEIN YJBJ"/>
    <property type="match status" value="1"/>
</dbReference>
<reference evidence="3 4" key="1">
    <citation type="submission" date="2016-10" db="EMBL/GenBank/DDBJ databases">
        <authorList>
            <person name="de Groot N.N."/>
        </authorList>
    </citation>
    <scope>NUCLEOTIDE SEQUENCE [LARGE SCALE GENOMIC DNA]</scope>
    <source>
        <strain evidence="3 4">DSM 17890</strain>
    </source>
</reference>
<keyword evidence="4" id="KW-1185">Reference proteome</keyword>
<name>A0A1H2YAB2_9RHOB</name>
<dbReference type="InterPro" id="IPR036629">
    <property type="entry name" value="YjbJ_sf"/>
</dbReference>
<dbReference type="SUPFAM" id="SSF69047">
    <property type="entry name" value="Hypothetical protein YjbJ"/>
    <property type="match status" value="1"/>
</dbReference>
<dbReference type="AlphaFoldDB" id="A0A1H2YAB2"/>
<dbReference type="InterPro" id="IPR008462">
    <property type="entry name" value="CsbD"/>
</dbReference>
<sequence>MNWDQVQGKWKQVAGSAQTEWGKLTNDELDQIDGDRARLEGKLQERYGIAKEEAERQVDDWLARN</sequence>
<dbReference type="Proteomes" id="UP000199118">
    <property type="component" value="Unassembled WGS sequence"/>
</dbReference>
<dbReference type="PANTHER" id="PTHR34977:SF1">
    <property type="entry name" value="UPF0337 PROTEIN YJBJ"/>
    <property type="match status" value="1"/>
</dbReference>
<dbReference type="EMBL" id="FNMZ01000003">
    <property type="protein sequence ID" value="SDX02067.1"/>
    <property type="molecule type" value="Genomic_DNA"/>
</dbReference>
<dbReference type="STRING" id="356660.SAMN05444336_10359"/>
<accession>A0A1H2YAB2</accession>
<protein>
    <submittedName>
        <fullName evidence="3">Uncharacterized conserved protein YjbJ, UPF0337 family</fullName>
    </submittedName>
</protein>
<evidence type="ECO:0000313" key="4">
    <source>
        <dbReference type="Proteomes" id="UP000199118"/>
    </source>
</evidence>
<dbReference type="OrthoDB" id="9796058at2"/>
<evidence type="ECO:0000313" key="3">
    <source>
        <dbReference type="EMBL" id="SDX02067.1"/>
    </source>
</evidence>
<dbReference type="RefSeq" id="WP_092681179.1">
    <property type="nucleotide sequence ID" value="NZ_FNMZ01000003.1"/>
</dbReference>
<gene>
    <name evidence="3" type="ORF">SAMN05444336_10359</name>
</gene>
<comment type="similarity">
    <text evidence="1">Belongs to the UPF0337 (CsbD) family.</text>
</comment>